<dbReference type="Proteomes" id="UP000790709">
    <property type="component" value="Unassembled WGS sequence"/>
</dbReference>
<keyword evidence="2" id="KW-1185">Reference proteome</keyword>
<comment type="caution">
    <text evidence="1">The sequence shown here is derived from an EMBL/GenBank/DDBJ whole genome shotgun (WGS) entry which is preliminary data.</text>
</comment>
<organism evidence="1 2">
    <name type="scientific">Leucogyrophana mollusca</name>
    <dbReference type="NCBI Taxonomy" id="85980"/>
    <lineage>
        <taxon>Eukaryota</taxon>
        <taxon>Fungi</taxon>
        <taxon>Dikarya</taxon>
        <taxon>Basidiomycota</taxon>
        <taxon>Agaricomycotina</taxon>
        <taxon>Agaricomycetes</taxon>
        <taxon>Agaricomycetidae</taxon>
        <taxon>Boletales</taxon>
        <taxon>Boletales incertae sedis</taxon>
        <taxon>Leucogyrophana</taxon>
    </lineage>
</organism>
<evidence type="ECO:0000313" key="1">
    <source>
        <dbReference type="EMBL" id="KAH7919381.1"/>
    </source>
</evidence>
<reference evidence="1" key="1">
    <citation type="journal article" date="2021" name="New Phytol.">
        <title>Evolutionary innovations through gain and loss of genes in the ectomycorrhizal Boletales.</title>
        <authorList>
            <person name="Wu G."/>
            <person name="Miyauchi S."/>
            <person name="Morin E."/>
            <person name="Kuo A."/>
            <person name="Drula E."/>
            <person name="Varga T."/>
            <person name="Kohler A."/>
            <person name="Feng B."/>
            <person name="Cao Y."/>
            <person name="Lipzen A."/>
            <person name="Daum C."/>
            <person name="Hundley H."/>
            <person name="Pangilinan J."/>
            <person name="Johnson J."/>
            <person name="Barry K."/>
            <person name="LaButti K."/>
            <person name="Ng V."/>
            <person name="Ahrendt S."/>
            <person name="Min B."/>
            <person name="Choi I.G."/>
            <person name="Park H."/>
            <person name="Plett J.M."/>
            <person name="Magnuson J."/>
            <person name="Spatafora J.W."/>
            <person name="Nagy L.G."/>
            <person name="Henrissat B."/>
            <person name="Grigoriev I.V."/>
            <person name="Yang Z.L."/>
            <person name="Xu J."/>
            <person name="Martin F.M."/>
        </authorList>
    </citation>
    <scope>NUCLEOTIDE SEQUENCE</scope>
    <source>
        <strain evidence="1">KUC20120723A-06</strain>
    </source>
</reference>
<dbReference type="EMBL" id="MU266665">
    <property type="protein sequence ID" value="KAH7919381.1"/>
    <property type="molecule type" value="Genomic_DNA"/>
</dbReference>
<accession>A0ACB8B2E3</accession>
<proteinExistence type="predicted"/>
<name>A0ACB8B2E3_9AGAM</name>
<evidence type="ECO:0000313" key="2">
    <source>
        <dbReference type="Proteomes" id="UP000790709"/>
    </source>
</evidence>
<protein>
    <submittedName>
        <fullName evidence="1">Uncharacterized protein</fullName>
    </submittedName>
</protein>
<gene>
    <name evidence="1" type="ORF">BV22DRAFT_1040944</name>
</gene>
<sequence length="74" mass="7458">MLLPRLCNLHHPTCVPSLYPCVTSTSPTARPSAPNGDADAHRERGYTGGGVDVGYAGGGGGVCEHGAEGGGEYC</sequence>